<organism evidence="6 7">
    <name type="scientific">Maritimibacter harenae</name>
    <dbReference type="NCBI Taxonomy" id="2606218"/>
    <lineage>
        <taxon>Bacteria</taxon>
        <taxon>Pseudomonadati</taxon>
        <taxon>Pseudomonadota</taxon>
        <taxon>Alphaproteobacteria</taxon>
        <taxon>Rhodobacterales</taxon>
        <taxon>Roseobacteraceae</taxon>
        <taxon>Maritimibacter</taxon>
    </lineage>
</organism>
<keyword evidence="1" id="KW-0805">Transcription regulation</keyword>
<keyword evidence="4" id="KW-0812">Transmembrane</keyword>
<dbReference type="Gene3D" id="1.10.10.10">
    <property type="entry name" value="Winged helix-like DNA-binding domain superfamily/Winged helix DNA-binding domain"/>
    <property type="match status" value="1"/>
</dbReference>
<evidence type="ECO:0000256" key="4">
    <source>
        <dbReference type="SAM" id="Phobius"/>
    </source>
</evidence>
<name>A0A845LZD0_9RHOB</name>
<sequence>MGPYRRYAALAGGILVVQVVGASVFILELFSDVLGLRHWALDWQAREAVQLGAVLSLVLGAIAGIAFLLETVKRAASVETQLQAASGAFQAAMRTQFGQWGLSPAEEEVALFALKGFSNQEIAELRGKSEATVKTQMNAVFRKAGVNNRSQLMAQFMELLLDEPRH</sequence>
<evidence type="ECO:0000313" key="7">
    <source>
        <dbReference type="Proteomes" id="UP000467322"/>
    </source>
</evidence>
<dbReference type="AlphaFoldDB" id="A0A845LZD0"/>
<evidence type="ECO:0000313" key="6">
    <source>
        <dbReference type="EMBL" id="MZR12202.1"/>
    </source>
</evidence>
<dbReference type="PANTHER" id="PTHR44688:SF16">
    <property type="entry name" value="DNA-BINDING TRANSCRIPTIONAL ACTIVATOR DEVR_DOSR"/>
    <property type="match status" value="1"/>
</dbReference>
<dbReference type="EMBL" id="WTUX01000009">
    <property type="protein sequence ID" value="MZR12202.1"/>
    <property type="molecule type" value="Genomic_DNA"/>
</dbReference>
<feature type="transmembrane region" description="Helical" evidence="4">
    <location>
        <begin position="7"/>
        <end position="30"/>
    </location>
</feature>
<dbReference type="CDD" id="cd06170">
    <property type="entry name" value="LuxR_C_like"/>
    <property type="match status" value="1"/>
</dbReference>
<dbReference type="GO" id="GO:0006355">
    <property type="term" value="P:regulation of DNA-templated transcription"/>
    <property type="evidence" value="ECO:0007669"/>
    <property type="project" value="InterPro"/>
</dbReference>
<dbReference type="InterPro" id="IPR000792">
    <property type="entry name" value="Tscrpt_reg_LuxR_C"/>
</dbReference>
<evidence type="ECO:0000256" key="1">
    <source>
        <dbReference type="ARBA" id="ARBA00023015"/>
    </source>
</evidence>
<reference evidence="6 7" key="1">
    <citation type="submission" date="2019-12" db="EMBL/GenBank/DDBJ databases">
        <title>Maritimibacter sp. nov. sp. isolated from sea sand.</title>
        <authorList>
            <person name="Kim J."/>
            <person name="Jeong S.E."/>
            <person name="Jung H.S."/>
            <person name="Jeon C.O."/>
        </authorList>
    </citation>
    <scope>NUCLEOTIDE SEQUENCE [LARGE SCALE GENOMIC DNA]</scope>
    <source>
        <strain evidence="6 7">DP07</strain>
    </source>
</reference>
<dbReference type="PRINTS" id="PR00038">
    <property type="entry name" value="HTHLUXR"/>
</dbReference>
<keyword evidence="3" id="KW-0804">Transcription</keyword>
<dbReference type="GO" id="GO:0003677">
    <property type="term" value="F:DNA binding"/>
    <property type="evidence" value="ECO:0007669"/>
    <property type="project" value="UniProtKB-KW"/>
</dbReference>
<dbReference type="InterPro" id="IPR036388">
    <property type="entry name" value="WH-like_DNA-bd_sf"/>
</dbReference>
<comment type="caution">
    <text evidence="6">The sequence shown here is derived from an EMBL/GenBank/DDBJ whole genome shotgun (WGS) entry which is preliminary data.</text>
</comment>
<gene>
    <name evidence="6" type="ORF">GQE99_04135</name>
</gene>
<dbReference type="InterPro" id="IPR016032">
    <property type="entry name" value="Sig_transdc_resp-reg_C-effctor"/>
</dbReference>
<accession>A0A845LZD0</accession>
<evidence type="ECO:0000256" key="2">
    <source>
        <dbReference type="ARBA" id="ARBA00023125"/>
    </source>
</evidence>
<evidence type="ECO:0000259" key="5">
    <source>
        <dbReference type="SMART" id="SM00421"/>
    </source>
</evidence>
<feature type="transmembrane region" description="Helical" evidence="4">
    <location>
        <begin position="50"/>
        <end position="69"/>
    </location>
</feature>
<keyword evidence="4" id="KW-0472">Membrane</keyword>
<feature type="domain" description="HTH luxR-type" evidence="5">
    <location>
        <begin position="99"/>
        <end position="156"/>
    </location>
</feature>
<protein>
    <submittedName>
        <fullName evidence="6">Helix-turn-helix transcriptional regulator</fullName>
    </submittedName>
</protein>
<dbReference type="Pfam" id="PF00196">
    <property type="entry name" value="GerE"/>
    <property type="match status" value="1"/>
</dbReference>
<proteinExistence type="predicted"/>
<dbReference type="SUPFAM" id="SSF46894">
    <property type="entry name" value="C-terminal effector domain of the bipartite response regulators"/>
    <property type="match status" value="1"/>
</dbReference>
<dbReference type="RefSeq" id="WP_161350327.1">
    <property type="nucleotide sequence ID" value="NZ_WTUX01000009.1"/>
</dbReference>
<keyword evidence="7" id="KW-1185">Reference proteome</keyword>
<dbReference type="Proteomes" id="UP000467322">
    <property type="component" value="Unassembled WGS sequence"/>
</dbReference>
<dbReference type="PANTHER" id="PTHR44688">
    <property type="entry name" value="DNA-BINDING TRANSCRIPTIONAL ACTIVATOR DEVR_DOSR"/>
    <property type="match status" value="1"/>
</dbReference>
<keyword evidence="4" id="KW-1133">Transmembrane helix</keyword>
<evidence type="ECO:0000256" key="3">
    <source>
        <dbReference type="ARBA" id="ARBA00023163"/>
    </source>
</evidence>
<keyword evidence="2" id="KW-0238">DNA-binding</keyword>
<dbReference type="SMART" id="SM00421">
    <property type="entry name" value="HTH_LUXR"/>
    <property type="match status" value="1"/>
</dbReference>